<evidence type="ECO:0000313" key="3">
    <source>
        <dbReference type="EMBL" id="MPM37172.1"/>
    </source>
</evidence>
<dbReference type="EC" id="2.1.1.222" evidence="3"/>
<dbReference type="EMBL" id="VSSQ01007853">
    <property type="protein sequence ID" value="MPM37172.1"/>
    <property type="molecule type" value="Genomic_DNA"/>
</dbReference>
<name>A0A644Z8M8_9ZZZZ</name>
<dbReference type="AlphaFoldDB" id="A0A644Z8M8"/>
<dbReference type="InterPro" id="IPR029063">
    <property type="entry name" value="SAM-dependent_MTases_sf"/>
</dbReference>
<accession>A0A644Z8M8</accession>
<dbReference type="InterPro" id="IPR041698">
    <property type="entry name" value="Methyltransf_25"/>
</dbReference>
<dbReference type="GO" id="GO:0032259">
    <property type="term" value="P:methylation"/>
    <property type="evidence" value="ECO:0007669"/>
    <property type="project" value="UniProtKB-KW"/>
</dbReference>
<keyword evidence="1 3" id="KW-0808">Transferase</keyword>
<keyword evidence="3" id="KW-0489">Methyltransferase</keyword>
<reference evidence="3" key="1">
    <citation type="submission" date="2019-08" db="EMBL/GenBank/DDBJ databases">
        <authorList>
            <person name="Kucharzyk K."/>
            <person name="Murdoch R.W."/>
            <person name="Higgins S."/>
            <person name="Loffler F."/>
        </authorList>
    </citation>
    <scope>NUCLEOTIDE SEQUENCE</scope>
</reference>
<organism evidence="3">
    <name type="scientific">bioreactor metagenome</name>
    <dbReference type="NCBI Taxonomy" id="1076179"/>
    <lineage>
        <taxon>unclassified sequences</taxon>
        <taxon>metagenomes</taxon>
        <taxon>ecological metagenomes</taxon>
    </lineage>
</organism>
<keyword evidence="3" id="KW-0830">Ubiquinone</keyword>
<protein>
    <submittedName>
        <fullName evidence="3">Ubiquinone biosynthesis O-methyltransferase</fullName>
        <ecNumber evidence="3">2.1.1.222</ecNumber>
    </submittedName>
</protein>
<dbReference type="CDD" id="cd02440">
    <property type="entry name" value="AdoMet_MTases"/>
    <property type="match status" value="1"/>
</dbReference>
<sequence length="255" mass="28696">MVLFYNEGQYAGLILPLGMGGPACTLSGCRRFPPEMQQILSKGGLSVLFEDLEAINSRPEPFAFYTARALWSDGHISEKMLSFHLDENVDVASRKTSFIQRSVEWIASRFGLSGEFSVIDFGCGPGLYTLPLAVRGAKVTGVDFSGRSIQYAVSAAEKKGLSIDYVLCDYLEFETKKKFDLILMIMCDFCALSPSQRKAMLRKFAAMLKANGHVLLDVYSLETFDRREETSRFERNLMNGFWSAESYYGFLNMFK</sequence>
<feature type="domain" description="Methyltransferase" evidence="2">
    <location>
        <begin position="118"/>
        <end position="212"/>
    </location>
</feature>
<dbReference type="PANTHER" id="PTHR43861">
    <property type="entry name" value="TRANS-ACONITATE 2-METHYLTRANSFERASE-RELATED"/>
    <property type="match status" value="1"/>
</dbReference>
<gene>
    <name evidence="3" type="primary">ubiG_32</name>
    <name evidence="3" type="ORF">SDC9_83778</name>
</gene>
<evidence type="ECO:0000259" key="2">
    <source>
        <dbReference type="Pfam" id="PF13649"/>
    </source>
</evidence>
<dbReference type="Pfam" id="PF13649">
    <property type="entry name" value="Methyltransf_25"/>
    <property type="match status" value="1"/>
</dbReference>
<evidence type="ECO:0000256" key="1">
    <source>
        <dbReference type="ARBA" id="ARBA00022679"/>
    </source>
</evidence>
<dbReference type="SUPFAM" id="SSF53335">
    <property type="entry name" value="S-adenosyl-L-methionine-dependent methyltransferases"/>
    <property type="match status" value="1"/>
</dbReference>
<proteinExistence type="predicted"/>
<comment type="caution">
    <text evidence="3">The sequence shown here is derived from an EMBL/GenBank/DDBJ whole genome shotgun (WGS) entry which is preliminary data.</text>
</comment>
<dbReference type="GO" id="GO:0102208">
    <property type="term" value="F:2-polyprenyl-6-hydroxyphenol methylase activity"/>
    <property type="evidence" value="ECO:0007669"/>
    <property type="project" value="UniProtKB-EC"/>
</dbReference>
<dbReference type="Gene3D" id="3.40.50.150">
    <property type="entry name" value="Vaccinia Virus protein VP39"/>
    <property type="match status" value="1"/>
</dbReference>